<comment type="caution">
    <text evidence="4">The sequence shown here is derived from an EMBL/GenBank/DDBJ whole genome shotgun (WGS) entry which is preliminary data.</text>
</comment>
<feature type="domain" description="Leucine-binding protein" evidence="3">
    <location>
        <begin position="107"/>
        <end position="436"/>
    </location>
</feature>
<gene>
    <name evidence="4" type="ORF">HFP15_07145</name>
</gene>
<accession>A0ABX1J2T7</accession>
<dbReference type="InterPro" id="IPR028081">
    <property type="entry name" value="Leu-bd"/>
</dbReference>
<sequence>MWIRTVARDYPFCSQPVKLLAYTNSVVGGALATPSWEVRVSAVRVARVITAVAIASLVIGGCAAKNNSSSSGGTTNAADLPVVSQVPVPADAVLPAGDGKASCSGATIAYAGAETGANAQLGLNIVNGVQLAVNQHNQANPNCQVTLKKFDTEGDPTKATGIVTQVTNEADILGVVGLPFSGESKATGGIFQTAGLVHITPSATNPTLTQNGWTTFFRALGNDAVQGPAAAKFITNQLHANKVCVVQDDSDYGIGLANAINGVLGDKASGCQDKVTTGQRDFSATVTKINNAKPDAVFYSGYYAEGAPLDQQLLNAGFKGTFVGPDGVKDDKFIQQAGSASSNAVFTCPCVPGELVPQFAQAYQALAGSAPGTYSLEGYDSATIMLRAIDSGIKDRASMVNYVKNYNADGLSKRFQWDGTGELKTSTVYGYKVQNGKIVYIGTIS</sequence>
<dbReference type="CDD" id="cd06342">
    <property type="entry name" value="PBP1_ABC_LIVBP-like"/>
    <property type="match status" value="1"/>
</dbReference>
<dbReference type="Pfam" id="PF13458">
    <property type="entry name" value="Peripla_BP_6"/>
    <property type="match status" value="1"/>
</dbReference>
<evidence type="ECO:0000313" key="5">
    <source>
        <dbReference type="Proteomes" id="UP000715441"/>
    </source>
</evidence>
<keyword evidence="5" id="KW-1185">Reference proteome</keyword>
<dbReference type="SUPFAM" id="SSF53822">
    <property type="entry name" value="Periplasmic binding protein-like I"/>
    <property type="match status" value="1"/>
</dbReference>
<dbReference type="InterPro" id="IPR028082">
    <property type="entry name" value="Peripla_BP_I"/>
</dbReference>
<evidence type="ECO:0000259" key="3">
    <source>
        <dbReference type="Pfam" id="PF13458"/>
    </source>
</evidence>
<comment type="similarity">
    <text evidence="1">Belongs to the leucine-binding protein family.</text>
</comment>
<name>A0ABX1J2T7_9PSEU</name>
<dbReference type="PANTHER" id="PTHR47151">
    <property type="entry name" value="LEU/ILE/VAL-BINDING ABC TRANSPORTER SUBUNIT"/>
    <property type="match status" value="1"/>
</dbReference>
<dbReference type="Gene3D" id="3.40.50.2300">
    <property type="match status" value="2"/>
</dbReference>
<dbReference type="PANTHER" id="PTHR47151:SF2">
    <property type="entry name" value="AMINO ACID BINDING PROTEIN"/>
    <property type="match status" value="1"/>
</dbReference>
<dbReference type="EMBL" id="JAAXLS010000003">
    <property type="protein sequence ID" value="NKQ52655.1"/>
    <property type="molecule type" value="Genomic_DNA"/>
</dbReference>
<evidence type="ECO:0000256" key="2">
    <source>
        <dbReference type="ARBA" id="ARBA00022729"/>
    </source>
</evidence>
<organism evidence="4 5">
    <name type="scientific">Amycolatopsis acididurans</name>
    <dbReference type="NCBI Taxonomy" id="2724524"/>
    <lineage>
        <taxon>Bacteria</taxon>
        <taxon>Bacillati</taxon>
        <taxon>Actinomycetota</taxon>
        <taxon>Actinomycetes</taxon>
        <taxon>Pseudonocardiales</taxon>
        <taxon>Pseudonocardiaceae</taxon>
        <taxon>Amycolatopsis</taxon>
    </lineage>
</organism>
<evidence type="ECO:0000256" key="1">
    <source>
        <dbReference type="ARBA" id="ARBA00010062"/>
    </source>
</evidence>
<keyword evidence="2" id="KW-0732">Signal</keyword>
<dbReference type="Proteomes" id="UP000715441">
    <property type="component" value="Unassembled WGS sequence"/>
</dbReference>
<protein>
    <submittedName>
        <fullName evidence="4">Branched-chain amino acid ABC transporter substrate-binding protein</fullName>
    </submittedName>
</protein>
<evidence type="ECO:0000313" key="4">
    <source>
        <dbReference type="EMBL" id="NKQ52655.1"/>
    </source>
</evidence>
<reference evidence="4 5" key="1">
    <citation type="submission" date="2020-04" db="EMBL/GenBank/DDBJ databases">
        <title>Novel species.</title>
        <authorList>
            <person name="Teo W.F.A."/>
            <person name="Lipun K."/>
            <person name="Srisuk N."/>
            <person name="Duangmal K."/>
        </authorList>
    </citation>
    <scope>NUCLEOTIDE SEQUENCE [LARGE SCALE GENOMIC DNA]</scope>
    <source>
        <strain evidence="4 5">K13G38</strain>
    </source>
</reference>
<proteinExistence type="inferred from homology"/>